<comment type="caution">
    <text evidence="3">The sequence shown here is derived from an EMBL/GenBank/DDBJ whole genome shotgun (WGS) entry which is preliminary data.</text>
</comment>
<evidence type="ECO:0000256" key="1">
    <source>
        <dbReference type="ARBA" id="ARBA00007162"/>
    </source>
</evidence>
<gene>
    <name evidence="3" type="primary">phnD</name>
    <name evidence="3" type="ORF">K0U00_50580</name>
</gene>
<evidence type="ECO:0000313" key="4">
    <source>
        <dbReference type="Proteomes" id="UP001519887"/>
    </source>
</evidence>
<accession>A0ABS7CN25</accession>
<dbReference type="EMBL" id="JAHZIK010003817">
    <property type="protein sequence ID" value="MBW7462328.1"/>
    <property type="molecule type" value="Genomic_DNA"/>
</dbReference>
<feature type="non-terminal residue" evidence="3">
    <location>
        <position position="1"/>
    </location>
</feature>
<dbReference type="PANTHER" id="PTHR35841">
    <property type="entry name" value="PHOSPHONATES-BINDING PERIPLASMIC PROTEIN"/>
    <property type="match status" value="1"/>
</dbReference>
<dbReference type="Proteomes" id="UP001519887">
    <property type="component" value="Unassembled WGS sequence"/>
</dbReference>
<protein>
    <submittedName>
        <fullName evidence="3">Phosphate/phosphite/phosphonate ABC transporter substrate-binding protein</fullName>
    </submittedName>
</protein>
<keyword evidence="2" id="KW-0732">Signal</keyword>
<proteinExistence type="inferred from homology"/>
<reference evidence="3 4" key="1">
    <citation type="submission" date="2021-07" db="EMBL/GenBank/DDBJ databases">
        <title>Paenibacillus radiodurans sp. nov., isolated from the southeastern edge of Tengger Desert.</title>
        <authorList>
            <person name="Zhang G."/>
        </authorList>
    </citation>
    <scope>NUCLEOTIDE SEQUENCE [LARGE SCALE GENOMIC DNA]</scope>
    <source>
        <strain evidence="3 4">CCM 7311</strain>
    </source>
</reference>
<dbReference type="NCBIfam" id="TIGR01098">
    <property type="entry name" value="3A0109s03R"/>
    <property type="match status" value="1"/>
</dbReference>
<dbReference type="PANTHER" id="PTHR35841:SF1">
    <property type="entry name" value="PHOSPHONATES-BINDING PERIPLASMIC PROTEIN"/>
    <property type="match status" value="1"/>
</dbReference>
<evidence type="ECO:0000256" key="2">
    <source>
        <dbReference type="ARBA" id="ARBA00022729"/>
    </source>
</evidence>
<comment type="similarity">
    <text evidence="1">Belongs to the phosphate/phosphite/phosphonate binding protein family.</text>
</comment>
<dbReference type="Gene3D" id="3.40.190.10">
    <property type="entry name" value="Periplasmic binding protein-like II"/>
    <property type="match status" value="2"/>
</dbReference>
<dbReference type="Pfam" id="PF12974">
    <property type="entry name" value="Phosphonate-bd"/>
    <property type="match status" value="1"/>
</dbReference>
<keyword evidence="4" id="KW-1185">Reference proteome</keyword>
<organism evidence="3 4">
    <name type="scientific">Paenibacillus sepulcri</name>
    <dbReference type="NCBI Taxonomy" id="359917"/>
    <lineage>
        <taxon>Bacteria</taxon>
        <taxon>Bacillati</taxon>
        <taxon>Bacillota</taxon>
        <taxon>Bacilli</taxon>
        <taxon>Bacillales</taxon>
        <taxon>Paenibacillaceae</taxon>
        <taxon>Paenibacillus</taxon>
    </lineage>
</organism>
<dbReference type="InterPro" id="IPR005770">
    <property type="entry name" value="PhnD"/>
</dbReference>
<evidence type="ECO:0000313" key="3">
    <source>
        <dbReference type="EMBL" id="MBW7462328.1"/>
    </source>
</evidence>
<feature type="non-terminal residue" evidence="3">
    <location>
        <position position="106"/>
    </location>
</feature>
<dbReference type="SUPFAM" id="SSF53850">
    <property type="entry name" value="Periplasmic binding protein-like II"/>
    <property type="match status" value="1"/>
</dbReference>
<name>A0ABS7CN25_9BACL</name>
<sequence>MRTKKIDIAGFGPFSYIIAAERSGAIPFAVKALSKESAFYHSQIVVPANSPAKSIADLKGKTFLFADAASTSGHLFPRMMMIKELGITNDQVESYFSNVSFSGGHD</sequence>